<feature type="transmembrane region" description="Helical" evidence="2">
    <location>
        <begin position="400"/>
        <end position="422"/>
    </location>
</feature>
<accession>A0A8W7P192</accession>
<dbReference type="Proteomes" id="UP000075882">
    <property type="component" value="Unassembled WGS sequence"/>
</dbReference>
<evidence type="ECO:0000256" key="2">
    <source>
        <dbReference type="SAM" id="Phobius"/>
    </source>
</evidence>
<evidence type="ECO:0000313" key="3">
    <source>
        <dbReference type="EnsemblMetazoa" id="ACOM023014-PA.1"/>
    </source>
</evidence>
<sequence>MQPTDQMSMGVEYSLQQSSSSGARYQSVTTIERLQIVLDVIHHDEDFVHVAADHNLPHGHNVRVLALEQCPLQGDNLFGAFVLRPVHHTVRAFLDAIEAEEFLYRAATLYARIRLRLLGLRLSRPSCRRCRRGLRERLREPDSEPEREFVGDRDWELYEPEWRRSDFAKSPTESGLPGGCSSSRSSSSEPCDELVCEWEDACRFRWCRFRSLPRSPRRFVPRWSAALRSRSSSGTISTSSSSYDGRSSSSSSSSSSISPSSSSSVSSSDSVSMPLPRSSSLRSRLASSSSRASSFRRSISRALPLPWVSMLLTTAGCMMLPLTVVVLPLHPIASAVNAPFAATVPVAVTFPLHHHVMAQMVLGVPSILPLPVLALAHAIVLLACGGLMSSESVVSSSSDGLSSTPLITCPSSLCSASLMIFFSSHKMHRKKPTGVSQQKVFSSARQRCAPE</sequence>
<dbReference type="AlphaFoldDB" id="A0A8W7P192"/>
<feature type="transmembrane region" description="Helical" evidence="2">
    <location>
        <begin position="305"/>
        <end position="326"/>
    </location>
</feature>
<keyword evidence="2" id="KW-0812">Transmembrane</keyword>
<organism evidence="3">
    <name type="scientific">Anopheles coluzzii</name>
    <name type="common">African malaria mosquito</name>
    <dbReference type="NCBI Taxonomy" id="1518534"/>
    <lineage>
        <taxon>Eukaryota</taxon>
        <taxon>Metazoa</taxon>
        <taxon>Ecdysozoa</taxon>
        <taxon>Arthropoda</taxon>
        <taxon>Hexapoda</taxon>
        <taxon>Insecta</taxon>
        <taxon>Pterygota</taxon>
        <taxon>Neoptera</taxon>
        <taxon>Endopterygota</taxon>
        <taxon>Diptera</taxon>
        <taxon>Nematocera</taxon>
        <taxon>Culicoidea</taxon>
        <taxon>Culicidae</taxon>
        <taxon>Anophelinae</taxon>
        <taxon>Anopheles</taxon>
    </lineage>
</organism>
<reference evidence="3" key="1">
    <citation type="submission" date="2022-08" db="UniProtKB">
        <authorList>
            <consortium name="EnsemblMetazoa"/>
        </authorList>
    </citation>
    <scope>IDENTIFICATION</scope>
</reference>
<dbReference type="EnsemblMetazoa" id="ACOM023014-RA">
    <property type="protein sequence ID" value="ACOM023014-PA.1"/>
    <property type="gene ID" value="ACOM023014"/>
</dbReference>
<protein>
    <submittedName>
        <fullName evidence="3">Uncharacterized protein</fullName>
    </submittedName>
</protein>
<keyword evidence="2" id="KW-1133">Transmembrane helix</keyword>
<feature type="transmembrane region" description="Helical" evidence="2">
    <location>
        <begin position="332"/>
        <end position="352"/>
    </location>
</feature>
<feature type="region of interest" description="Disordered" evidence="1">
    <location>
        <begin position="232"/>
        <end position="284"/>
    </location>
</feature>
<keyword evidence="2" id="KW-0472">Membrane</keyword>
<feature type="transmembrane region" description="Helical" evidence="2">
    <location>
        <begin position="364"/>
        <end position="388"/>
    </location>
</feature>
<name>A0A8W7P192_ANOCL</name>
<proteinExistence type="predicted"/>
<evidence type="ECO:0000256" key="1">
    <source>
        <dbReference type="SAM" id="MobiDB-lite"/>
    </source>
</evidence>
<feature type="region of interest" description="Disordered" evidence="1">
    <location>
        <begin position="167"/>
        <end position="189"/>
    </location>
</feature>